<name>A0A382W1S2_9ZZZZ</name>
<protein>
    <submittedName>
        <fullName evidence="2">Uncharacterized protein</fullName>
    </submittedName>
</protein>
<dbReference type="EMBL" id="UINC01155932">
    <property type="protein sequence ID" value="SVD52068.1"/>
    <property type="molecule type" value="Genomic_DNA"/>
</dbReference>
<keyword evidence="1" id="KW-0472">Membrane</keyword>
<feature type="transmembrane region" description="Helical" evidence="1">
    <location>
        <begin position="17"/>
        <end position="37"/>
    </location>
</feature>
<keyword evidence="1" id="KW-0812">Transmembrane</keyword>
<keyword evidence="1" id="KW-1133">Transmembrane helix</keyword>
<dbReference type="AlphaFoldDB" id="A0A382W1S2"/>
<accession>A0A382W1S2</accession>
<gene>
    <name evidence="2" type="ORF">METZ01_LOCUS404922</name>
</gene>
<feature type="non-terminal residue" evidence="2">
    <location>
        <position position="1"/>
    </location>
</feature>
<sequence>LAQEKTLSGVSDDPKEIWQWFLVAMAMALLIEGILILPKGADERVEIQTTTSGKVAAKGGV</sequence>
<reference evidence="2" key="1">
    <citation type="submission" date="2018-05" db="EMBL/GenBank/DDBJ databases">
        <authorList>
            <person name="Lanie J.A."/>
            <person name="Ng W.-L."/>
            <person name="Kazmierczak K.M."/>
            <person name="Andrzejewski T.M."/>
            <person name="Davidsen T.M."/>
            <person name="Wayne K.J."/>
            <person name="Tettelin H."/>
            <person name="Glass J.I."/>
            <person name="Rusch D."/>
            <person name="Podicherti R."/>
            <person name="Tsui H.-C.T."/>
            <person name="Winkler M.E."/>
        </authorList>
    </citation>
    <scope>NUCLEOTIDE SEQUENCE</scope>
</reference>
<evidence type="ECO:0000256" key="1">
    <source>
        <dbReference type="SAM" id="Phobius"/>
    </source>
</evidence>
<evidence type="ECO:0000313" key="2">
    <source>
        <dbReference type="EMBL" id="SVD52068.1"/>
    </source>
</evidence>
<proteinExistence type="predicted"/>
<organism evidence="2">
    <name type="scientific">marine metagenome</name>
    <dbReference type="NCBI Taxonomy" id="408172"/>
    <lineage>
        <taxon>unclassified sequences</taxon>
        <taxon>metagenomes</taxon>
        <taxon>ecological metagenomes</taxon>
    </lineage>
</organism>